<dbReference type="EMBL" id="CP054836">
    <property type="protein sequence ID" value="QKV18804.1"/>
    <property type="molecule type" value="Genomic_DNA"/>
</dbReference>
<dbReference type="Gene3D" id="1.10.1510.10">
    <property type="entry name" value="Uncharacterised protein YqeY/AIM41 PF09424, N-terminal domain"/>
    <property type="match status" value="1"/>
</dbReference>
<dbReference type="InterPro" id="IPR019004">
    <property type="entry name" value="YqeY/Aim41"/>
</dbReference>
<dbReference type="InterPro" id="IPR003789">
    <property type="entry name" value="Asn/Gln_tRNA_amidoTrase-B-like"/>
</dbReference>
<dbReference type="Gene3D" id="1.10.10.410">
    <property type="match status" value="1"/>
</dbReference>
<name>A0A6N1VD56_9HYPH</name>
<dbReference type="GO" id="GO:0016884">
    <property type="term" value="F:carbon-nitrogen ligase activity, with glutamine as amido-N-donor"/>
    <property type="evidence" value="ECO:0007669"/>
    <property type="project" value="InterPro"/>
</dbReference>
<dbReference type="KEGG" id="orm:HTY61_10255"/>
<dbReference type="Pfam" id="PF09424">
    <property type="entry name" value="YqeY"/>
    <property type="match status" value="1"/>
</dbReference>
<keyword evidence="2" id="KW-1185">Reference proteome</keyword>
<dbReference type="PANTHER" id="PTHR28055">
    <property type="entry name" value="ALTERED INHERITANCE OF MITOCHONDRIA PROTEIN 41, MITOCHONDRIAL"/>
    <property type="match status" value="1"/>
</dbReference>
<gene>
    <name evidence="1" type="ORF">HTY61_10255</name>
</gene>
<evidence type="ECO:0000313" key="1">
    <source>
        <dbReference type="EMBL" id="QKV18804.1"/>
    </source>
</evidence>
<evidence type="ECO:0000313" key="2">
    <source>
        <dbReference type="Proteomes" id="UP000509367"/>
    </source>
</evidence>
<dbReference type="InterPro" id="IPR042184">
    <property type="entry name" value="YqeY/Aim41_N"/>
</dbReference>
<sequence>MRDAIQAALKEAQKTQDKTRISTLRLICAAVKDRDIANRSAGKDPVSDEEISEILTKMMKQRRESAAAYEQAGRLDLAEQERRESAVILELLPKQMCEEEVEKACQTVIKETGAEGLRDVGKCMSTLKKRFAGQMDFSKASGVVKSILQQ</sequence>
<organism evidence="1 2">
    <name type="scientific">Oricola thermophila</name>
    <dbReference type="NCBI Taxonomy" id="2742145"/>
    <lineage>
        <taxon>Bacteria</taxon>
        <taxon>Pseudomonadati</taxon>
        <taxon>Pseudomonadota</taxon>
        <taxon>Alphaproteobacteria</taxon>
        <taxon>Hyphomicrobiales</taxon>
        <taxon>Ahrensiaceae</taxon>
        <taxon>Oricola</taxon>
    </lineage>
</organism>
<dbReference type="RefSeq" id="WP_175276697.1">
    <property type="nucleotide sequence ID" value="NZ_CP054836.1"/>
</dbReference>
<dbReference type="Proteomes" id="UP000509367">
    <property type="component" value="Chromosome"/>
</dbReference>
<dbReference type="InterPro" id="IPR023168">
    <property type="entry name" value="GatB_Yqey_C_2"/>
</dbReference>
<dbReference type="SUPFAM" id="SSF89095">
    <property type="entry name" value="GatB/YqeY motif"/>
    <property type="match status" value="1"/>
</dbReference>
<proteinExistence type="predicted"/>
<dbReference type="PANTHER" id="PTHR28055:SF1">
    <property type="entry name" value="ALTERED INHERITANCE OF MITOCHONDRIA PROTEIN 41, MITOCHONDRIAL"/>
    <property type="match status" value="1"/>
</dbReference>
<reference evidence="1 2" key="1">
    <citation type="submission" date="2020-06" db="EMBL/GenBank/DDBJ databases">
        <title>Oricola thermophila sp. nov. isolated from a tidal sediments.</title>
        <authorList>
            <person name="Kwon K.K."/>
            <person name="Yang S.-H."/>
            <person name="Park M.-J."/>
        </authorList>
    </citation>
    <scope>NUCLEOTIDE SEQUENCE [LARGE SCALE GENOMIC DNA]</scope>
    <source>
        <strain evidence="1 2">MEBiC13590</strain>
    </source>
</reference>
<protein>
    <submittedName>
        <fullName evidence="1">GatB/YqeY domain-containing protein</fullName>
    </submittedName>
</protein>
<dbReference type="AlphaFoldDB" id="A0A6N1VD56"/>
<accession>A0A6N1VD56</accession>